<dbReference type="AlphaFoldDB" id="A0A803YKD0"/>
<dbReference type="PROSITE" id="PS01291">
    <property type="entry name" value="ART"/>
    <property type="match status" value="1"/>
</dbReference>
<feature type="chain" id="PRO_5033095028" description="NAD(P)(+)--arginine ADP-ribosyltransferase" evidence="10">
    <location>
        <begin position="25"/>
        <end position="314"/>
    </location>
</feature>
<keyword evidence="7 10" id="KW-0520">NAD</keyword>
<evidence type="ECO:0000256" key="9">
    <source>
        <dbReference type="ARBA" id="ARBA00047597"/>
    </source>
</evidence>
<evidence type="ECO:0000313" key="11">
    <source>
        <dbReference type="Ensembl" id="ENSMGAP00000032228.1"/>
    </source>
</evidence>
<dbReference type="GeneTree" id="ENSGT01030000234601"/>
<evidence type="ECO:0000256" key="3">
    <source>
        <dbReference type="ARBA" id="ARBA00022679"/>
    </source>
</evidence>
<reference evidence="11" key="3">
    <citation type="submission" date="2025-09" db="UniProtKB">
        <authorList>
            <consortium name="Ensembl"/>
        </authorList>
    </citation>
    <scope>IDENTIFICATION</scope>
</reference>
<dbReference type="PANTHER" id="PTHR10339">
    <property type="entry name" value="ADP-RIBOSYLTRANSFERASE"/>
    <property type="match status" value="1"/>
</dbReference>
<dbReference type="PANTHER" id="PTHR10339:SF19">
    <property type="entry name" value="GPI-LINKED NAD(P)(+)--ARGININE ADP-RIBOSYLTRANSFERASE 1"/>
    <property type="match status" value="1"/>
</dbReference>
<evidence type="ECO:0000256" key="8">
    <source>
        <dbReference type="ARBA" id="ARBA00023157"/>
    </source>
</evidence>
<feature type="signal peptide" evidence="10">
    <location>
        <begin position="1"/>
        <end position="24"/>
    </location>
</feature>
<comment type="catalytic activity">
    <reaction evidence="9 10">
        <text>L-arginyl-[protein] + NAD(+) = N(omega)-(ADP-D-ribosyl)-L-arginyl-[protein] + nicotinamide + H(+)</text>
        <dbReference type="Rhea" id="RHEA:19149"/>
        <dbReference type="Rhea" id="RHEA-COMP:10532"/>
        <dbReference type="Rhea" id="RHEA-COMP:15087"/>
        <dbReference type="ChEBI" id="CHEBI:15378"/>
        <dbReference type="ChEBI" id="CHEBI:17154"/>
        <dbReference type="ChEBI" id="CHEBI:29965"/>
        <dbReference type="ChEBI" id="CHEBI:57540"/>
        <dbReference type="ChEBI" id="CHEBI:142554"/>
        <dbReference type="EC" id="2.4.2.31"/>
    </reaction>
</comment>
<dbReference type="GO" id="GO:0003950">
    <property type="term" value="F:NAD+ poly-ADP-ribosyltransferase activity"/>
    <property type="evidence" value="ECO:0007669"/>
    <property type="project" value="UniProtKB-ARBA"/>
</dbReference>
<keyword evidence="4" id="KW-0548">Nucleotidyltransferase</keyword>
<dbReference type="GO" id="GO:0044194">
    <property type="term" value="C:cytolytic granule"/>
    <property type="evidence" value="ECO:0007669"/>
    <property type="project" value="UniProtKB-ARBA"/>
</dbReference>
<dbReference type="InterPro" id="IPR000768">
    <property type="entry name" value="ART"/>
</dbReference>
<dbReference type="Proteomes" id="UP000001645">
    <property type="component" value="Chromosome 1"/>
</dbReference>
<keyword evidence="12" id="KW-1185">Reference proteome</keyword>
<dbReference type="FunCoup" id="A0A803YKD0">
    <property type="interactions" value="48"/>
</dbReference>
<dbReference type="Gene3D" id="3.90.176.10">
    <property type="entry name" value="Toxin ADP-ribosyltransferase, Chain A, domain 1"/>
    <property type="match status" value="1"/>
</dbReference>
<dbReference type="Ensembl" id="ENSMGAT00000035732.1">
    <property type="protein sequence ID" value="ENSMGAP00000032228.1"/>
    <property type="gene ID" value="ENSMGAG00000021525.1"/>
</dbReference>
<keyword evidence="2 10" id="KW-0328">Glycosyltransferase</keyword>
<gene>
    <name evidence="11" type="primary">LOC104909430</name>
</gene>
<dbReference type="InParanoid" id="A0A803YKD0"/>
<dbReference type="Pfam" id="PF01129">
    <property type="entry name" value="ART"/>
    <property type="match status" value="1"/>
</dbReference>
<dbReference type="PRINTS" id="PR00970">
    <property type="entry name" value="RIBTRNSFRASE"/>
</dbReference>
<keyword evidence="5 10" id="KW-0732">Signal</keyword>
<reference evidence="11" key="2">
    <citation type="submission" date="2025-08" db="UniProtKB">
        <authorList>
            <consortium name="Ensembl"/>
        </authorList>
    </citation>
    <scope>IDENTIFICATION</scope>
</reference>
<dbReference type="InterPro" id="IPR050999">
    <property type="entry name" value="ADP-ribosyltransferase_ARG"/>
</dbReference>
<keyword evidence="3 10" id="KW-0808">Transferase</keyword>
<organism evidence="11 12">
    <name type="scientific">Meleagris gallopavo</name>
    <name type="common">Wild turkey</name>
    <dbReference type="NCBI Taxonomy" id="9103"/>
    <lineage>
        <taxon>Eukaryota</taxon>
        <taxon>Metazoa</taxon>
        <taxon>Chordata</taxon>
        <taxon>Craniata</taxon>
        <taxon>Vertebrata</taxon>
        <taxon>Euteleostomi</taxon>
        <taxon>Archelosauria</taxon>
        <taxon>Archosauria</taxon>
        <taxon>Dinosauria</taxon>
        <taxon>Saurischia</taxon>
        <taxon>Theropoda</taxon>
        <taxon>Coelurosauria</taxon>
        <taxon>Aves</taxon>
        <taxon>Neognathae</taxon>
        <taxon>Galloanserae</taxon>
        <taxon>Galliformes</taxon>
        <taxon>Phasianidae</taxon>
        <taxon>Meleagridinae</taxon>
        <taxon>Meleagris</taxon>
    </lineage>
</organism>
<dbReference type="SUPFAM" id="SSF56399">
    <property type="entry name" value="ADP-ribosylation"/>
    <property type="match status" value="1"/>
</dbReference>
<evidence type="ECO:0000256" key="4">
    <source>
        <dbReference type="ARBA" id="ARBA00022695"/>
    </source>
</evidence>
<dbReference type="GO" id="GO:0106274">
    <property type="term" value="F:NAD+-protein-arginine ADP-ribosyltransferase activity"/>
    <property type="evidence" value="ECO:0007669"/>
    <property type="project" value="UniProtKB-EC"/>
</dbReference>
<evidence type="ECO:0000313" key="12">
    <source>
        <dbReference type="Proteomes" id="UP000001645"/>
    </source>
</evidence>
<reference evidence="11 12" key="1">
    <citation type="journal article" date="2010" name="PLoS Biol.">
        <title>Multi-platform next-generation sequencing of the domestic turkey (Meleagris gallopavo): genome assembly and analysis.</title>
        <authorList>
            <person name="Dalloul R.A."/>
            <person name="Long J.A."/>
            <person name="Zimin A.V."/>
            <person name="Aslam L."/>
            <person name="Beal K."/>
            <person name="Blomberg L.A."/>
            <person name="Bouffard P."/>
            <person name="Burt D.W."/>
            <person name="Crasta O."/>
            <person name="Crooijmans R.P."/>
            <person name="Cooper K."/>
            <person name="Coulombe R.A."/>
            <person name="De S."/>
            <person name="Delany M.E."/>
            <person name="Dodgson J.B."/>
            <person name="Dong J.J."/>
            <person name="Evans C."/>
            <person name="Frederickson K.M."/>
            <person name="Flicek P."/>
            <person name="Florea L."/>
            <person name="Folkerts O."/>
            <person name="Groenen M.A."/>
            <person name="Harkins T.T."/>
            <person name="Herrero J."/>
            <person name="Hoffmann S."/>
            <person name="Megens H.J."/>
            <person name="Jiang A."/>
            <person name="de Jong P."/>
            <person name="Kaiser P."/>
            <person name="Kim H."/>
            <person name="Kim K.W."/>
            <person name="Kim S."/>
            <person name="Langenberger D."/>
            <person name="Lee M.K."/>
            <person name="Lee T."/>
            <person name="Mane S."/>
            <person name="Marcais G."/>
            <person name="Marz M."/>
            <person name="McElroy A.P."/>
            <person name="Modise T."/>
            <person name="Nefedov M."/>
            <person name="Notredame C."/>
            <person name="Paton I.R."/>
            <person name="Payne W.S."/>
            <person name="Pertea G."/>
            <person name="Prickett D."/>
            <person name="Puiu D."/>
            <person name="Qioa D."/>
            <person name="Raineri E."/>
            <person name="Ruffier M."/>
            <person name="Salzberg S.L."/>
            <person name="Schatz M.C."/>
            <person name="Scheuring C."/>
            <person name="Schmidt C.J."/>
            <person name="Schroeder S."/>
            <person name="Searle S.M."/>
            <person name="Smith E.J."/>
            <person name="Smith J."/>
            <person name="Sonstegard T.S."/>
            <person name="Stadler P.F."/>
            <person name="Tafer H."/>
            <person name="Tu Z.J."/>
            <person name="Van Tassell C.P."/>
            <person name="Vilella A.J."/>
            <person name="Williams K.P."/>
            <person name="Yorke J.A."/>
            <person name="Zhang L."/>
            <person name="Zhang H.B."/>
            <person name="Zhang X."/>
            <person name="Zhang Y."/>
            <person name="Reed K.M."/>
        </authorList>
    </citation>
    <scope>NUCLEOTIDE SEQUENCE [LARGE SCALE GENOMIC DNA]</scope>
</reference>
<protein>
    <recommendedName>
        <fullName evidence="10">NAD(P)(+)--arginine ADP-ribosyltransferase</fullName>
        <ecNumber evidence="10">2.4.2.31</ecNumber>
    </recommendedName>
    <alternativeName>
        <fullName evidence="10">Mono(ADP-ribosyl)transferase</fullName>
    </alternativeName>
</protein>
<name>A0A803YKD0_MELGA</name>
<dbReference type="FunFam" id="3.90.176.10:FF:000001">
    <property type="entry name" value="NAD(P)(+)--arginine ADP-ribosyltransferase"/>
    <property type="match status" value="1"/>
</dbReference>
<evidence type="ECO:0000256" key="6">
    <source>
        <dbReference type="ARBA" id="ARBA00022857"/>
    </source>
</evidence>
<keyword evidence="6 10" id="KW-0521">NADP</keyword>
<dbReference type="EC" id="2.4.2.31" evidence="10"/>
<sequence length="314" mass="35331">MELLALCWVLLAGTLLSTSGSSSALREGDLDPITVPMDMAPHSFDDQYEGCGHMMWGELQKVNYTEFTQNYVYANGWRKAAAVWQKSWGHLSHPPQLRREQAIAVLAYTAAGKLYQQLNAATRRGGRSHQYYCLYFHFKTLHFLLTKALQALRVSQPYCYNVYRGVGGIRFTAQRGMAVAVRFGQFTSTSLNKEVANQFGRDTFFEMKTCHGVPIKQLSFFEYEDEVLIPPFEVFEITNFSIVNGRNQIHLKSKEKKSNHNCELLKRLCGQWGQGHLEVGLGLSPGPALHSLGCSNCSWWGSGHREGDPIPAAL</sequence>
<evidence type="ECO:0000256" key="2">
    <source>
        <dbReference type="ARBA" id="ARBA00022676"/>
    </source>
</evidence>
<proteinExistence type="inferred from homology"/>
<evidence type="ECO:0000256" key="5">
    <source>
        <dbReference type="ARBA" id="ARBA00022729"/>
    </source>
</evidence>
<dbReference type="PROSITE" id="PS51996">
    <property type="entry name" value="TR_MART"/>
    <property type="match status" value="1"/>
</dbReference>
<dbReference type="GO" id="GO:0005615">
    <property type="term" value="C:extracellular space"/>
    <property type="evidence" value="ECO:0007669"/>
    <property type="project" value="UniProtKB-ARBA"/>
</dbReference>
<comment type="similarity">
    <text evidence="1 10">Belongs to the Arg-specific ADP-ribosyltransferase family.</text>
</comment>
<evidence type="ECO:0000256" key="10">
    <source>
        <dbReference type="RuleBase" id="RU361228"/>
    </source>
</evidence>
<evidence type="ECO:0000256" key="1">
    <source>
        <dbReference type="ARBA" id="ARBA00009558"/>
    </source>
</evidence>
<dbReference type="GO" id="GO:0016779">
    <property type="term" value="F:nucleotidyltransferase activity"/>
    <property type="evidence" value="ECO:0007669"/>
    <property type="project" value="UniProtKB-KW"/>
</dbReference>
<keyword evidence="8" id="KW-1015">Disulfide bond</keyword>
<accession>A0A803YKD0</accession>
<evidence type="ECO:0000256" key="7">
    <source>
        <dbReference type="ARBA" id="ARBA00023027"/>
    </source>
</evidence>
<dbReference type="GO" id="GO:0046677">
    <property type="term" value="P:response to antibiotic"/>
    <property type="evidence" value="ECO:0007669"/>
    <property type="project" value="UniProtKB-ARBA"/>
</dbReference>